<keyword evidence="4" id="KW-0472">Membrane</keyword>
<keyword evidence="4" id="KW-0812">Transmembrane</keyword>
<dbReference type="PANTHER" id="PTHR46093:SF18">
    <property type="entry name" value="FIBRONECTIN TYPE-III DOMAIN-CONTAINING PROTEIN"/>
    <property type="match status" value="1"/>
</dbReference>
<reference evidence="5 6" key="1">
    <citation type="submission" date="2024-04" db="EMBL/GenBank/DDBJ databases">
        <title>genome sequences of Mucor flavus KT1a and Helicostylum pulchrum KT1b strains isolated from the surface of a dry-aged beef.</title>
        <authorList>
            <person name="Toyotome T."/>
            <person name="Hosono M."/>
            <person name="Torimaru M."/>
            <person name="Fukuda K."/>
            <person name="Mikami N."/>
        </authorList>
    </citation>
    <scope>NUCLEOTIDE SEQUENCE [LARGE SCALE GENOMIC DNA]</scope>
    <source>
        <strain evidence="5 6">KT1a</strain>
    </source>
</reference>
<keyword evidence="2" id="KW-0677">Repeat</keyword>
<evidence type="ECO:0000256" key="3">
    <source>
        <dbReference type="SAM" id="MobiDB-lite"/>
    </source>
</evidence>
<proteinExistence type="predicted"/>
<feature type="region of interest" description="Disordered" evidence="3">
    <location>
        <begin position="457"/>
        <end position="476"/>
    </location>
</feature>
<dbReference type="Gene3D" id="2.120.10.80">
    <property type="entry name" value="Kelch-type beta propeller"/>
    <property type="match status" value="2"/>
</dbReference>
<feature type="region of interest" description="Disordered" evidence="3">
    <location>
        <begin position="349"/>
        <end position="376"/>
    </location>
</feature>
<evidence type="ECO:0000256" key="4">
    <source>
        <dbReference type="SAM" id="Phobius"/>
    </source>
</evidence>
<evidence type="ECO:0000313" key="6">
    <source>
        <dbReference type="Proteomes" id="UP001473302"/>
    </source>
</evidence>
<feature type="compositionally biased region" description="Low complexity" evidence="3">
    <location>
        <begin position="349"/>
        <end position="362"/>
    </location>
</feature>
<dbReference type="SUPFAM" id="SSF50965">
    <property type="entry name" value="Galactose oxidase, central domain"/>
    <property type="match status" value="1"/>
</dbReference>
<dbReference type="InterPro" id="IPR011043">
    <property type="entry name" value="Gal_Oxase/kelch_b-propeller"/>
</dbReference>
<comment type="caution">
    <text evidence="5">The sequence shown here is derived from an EMBL/GenBank/DDBJ whole genome shotgun (WGS) entry which is preliminary data.</text>
</comment>
<sequence>MTKAALITCGYVGGQIYCYGGDVGLPVGIDQNIYSLNINAFSGQKVDTMDDQWNKIVPAVPFETEKRVIPTSVVLSNGKQFMIQGGQSSNFSQFQNHAIIYDTSSNSWSRASAFIDNGLVKQIYYSSVVNLPNDLVGFYGGSDPVSSSLENRFGFSRLTTLATGSGIWSAFSPQSSTLANFFPFRQTATVNPSTGRIYYLGGSYYTNEVIWNIYDTPLSWATVFDTRSGTWSNETLNGSVPATRMYHAANLLPNSQDIILYGGAETVGTPSLSYCYTLNLKTNIWTKQDAVNVPANLNAPRFAHSAVLVDTTLFILLGIGANDELVPSLLTIDVASVSNIRYATSYVSNTTSNSSVSNSNDSDSNDSDSNDSNLKESGGLSKGAVGGIATGSAVAVLGIIAFMFFCLQRQKKSKQRDARENMDVDWDKIEEYYKEVAADESNSPQFIEITEITENPSGRYYSPDLAEDNNDSSHAKNKSLDIVVNVVKPSVSQVKDYDTVKPDVI</sequence>
<dbReference type="EMBL" id="BAABUK010000008">
    <property type="protein sequence ID" value="GAA5810823.1"/>
    <property type="molecule type" value="Genomic_DNA"/>
</dbReference>
<protein>
    <recommendedName>
        <fullName evidence="7">Galactose oxidase</fullName>
    </recommendedName>
</protein>
<evidence type="ECO:0000313" key="5">
    <source>
        <dbReference type="EMBL" id="GAA5810823.1"/>
    </source>
</evidence>
<keyword evidence="6" id="KW-1185">Reference proteome</keyword>
<evidence type="ECO:0008006" key="7">
    <source>
        <dbReference type="Google" id="ProtNLM"/>
    </source>
</evidence>
<accession>A0ABP9YVD9</accession>
<dbReference type="Pfam" id="PF24681">
    <property type="entry name" value="Kelch_KLHDC2_KLHL20_DRC7"/>
    <property type="match status" value="1"/>
</dbReference>
<feature type="transmembrane region" description="Helical" evidence="4">
    <location>
        <begin position="384"/>
        <end position="407"/>
    </location>
</feature>
<organism evidence="5 6">
    <name type="scientific">Mucor flavus</name>
    <dbReference type="NCBI Taxonomy" id="439312"/>
    <lineage>
        <taxon>Eukaryota</taxon>
        <taxon>Fungi</taxon>
        <taxon>Fungi incertae sedis</taxon>
        <taxon>Mucoromycota</taxon>
        <taxon>Mucoromycotina</taxon>
        <taxon>Mucoromycetes</taxon>
        <taxon>Mucorales</taxon>
        <taxon>Mucorineae</taxon>
        <taxon>Mucoraceae</taxon>
        <taxon>Mucor</taxon>
    </lineage>
</organism>
<evidence type="ECO:0000256" key="2">
    <source>
        <dbReference type="ARBA" id="ARBA00022737"/>
    </source>
</evidence>
<evidence type="ECO:0000256" key="1">
    <source>
        <dbReference type="ARBA" id="ARBA00022441"/>
    </source>
</evidence>
<keyword evidence="4" id="KW-1133">Transmembrane helix</keyword>
<gene>
    <name evidence="5" type="ORF">MFLAVUS_004250</name>
</gene>
<keyword evidence="1" id="KW-0880">Kelch repeat</keyword>
<dbReference type="Proteomes" id="UP001473302">
    <property type="component" value="Unassembled WGS sequence"/>
</dbReference>
<dbReference type="InterPro" id="IPR015915">
    <property type="entry name" value="Kelch-typ_b-propeller"/>
</dbReference>
<name>A0ABP9YVD9_9FUNG</name>
<dbReference type="PANTHER" id="PTHR46093">
    <property type="entry name" value="ACYL-COA-BINDING DOMAIN-CONTAINING PROTEIN 5"/>
    <property type="match status" value="1"/>
</dbReference>